<keyword evidence="11" id="KW-1185">Reference proteome</keyword>
<dbReference type="Proteomes" id="UP001181693">
    <property type="component" value="Unassembled WGS sequence"/>
</dbReference>
<evidence type="ECO:0000256" key="7">
    <source>
        <dbReference type="SAM" id="Coils"/>
    </source>
</evidence>
<dbReference type="Pfam" id="PF13913">
    <property type="entry name" value="zf-C2HC_2"/>
    <property type="match status" value="2"/>
</dbReference>
<name>A0AAV2ZX25_PYXAD</name>
<evidence type="ECO:0000256" key="3">
    <source>
        <dbReference type="ARBA" id="ARBA00022771"/>
    </source>
</evidence>
<organism evidence="10 11">
    <name type="scientific">Pyxicephalus adspersus</name>
    <name type="common">African bullfrog</name>
    <dbReference type="NCBI Taxonomy" id="30357"/>
    <lineage>
        <taxon>Eukaryota</taxon>
        <taxon>Metazoa</taxon>
        <taxon>Chordata</taxon>
        <taxon>Craniata</taxon>
        <taxon>Vertebrata</taxon>
        <taxon>Euteleostomi</taxon>
        <taxon>Amphibia</taxon>
        <taxon>Batrachia</taxon>
        <taxon>Anura</taxon>
        <taxon>Neobatrachia</taxon>
        <taxon>Ranoidea</taxon>
        <taxon>Pyxicephalidae</taxon>
        <taxon>Pyxicephalinae</taxon>
        <taxon>Pyxicephalus</taxon>
    </lineage>
</organism>
<dbReference type="InterPro" id="IPR049899">
    <property type="entry name" value="Znf_C2HC_C3H"/>
</dbReference>
<keyword evidence="4" id="KW-0862">Zinc</keyword>
<feature type="region of interest" description="Disordered" evidence="8">
    <location>
        <begin position="421"/>
        <end position="441"/>
    </location>
</feature>
<accession>A0AAV2ZX25</accession>
<keyword evidence="3 6" id="KW-0863">Zinc-finger</keyword>
<dbReference type="PROSITE" id="PS52027">
    <property type="entry name" value="ZF_C2HC_C3H"/>
    <property type="match status" value="2"/>
</dbReference>
<dbReference type="InterPro" id="IPR026104">
    <property type="entry name" value="ZNF_C2HC_dom_1C"/>
</dbReference>
<feature type="compositionally biased region" description="Low complexity" evidence="8">
    <location>
        <begin position="242"/>
        <end position="253"/>
    </location>
</feature>
<evidence type="ECO:0000313" key="11">
    <source>
        <dbReference type="Proteomes" id="UP001181693"/>
    </source>
</evidence>
<protein>
    <recommendedName>
        <fullName evidence="9">C2HC/C3H-type domain-containing protein</fullName>
    </recommendedName>
</protein>
<evidence type="ECO:0000256" key="6">
    <source>
        <dbReference type="PROSITE-ProRule" id="PRU01371"/>
    </source>
</evidence>
<proteinExistence type="inferred from homology"/>
<dbReference type="PANTHER" id="PTHR14649:SF1">
    <property type="entry name" value="ZINC FINGER C2HC DOMAIN-CONTAINING PROTEIN 1C"/>
    <property type="match status" value="1"/>
</dbReference>
<keyword evidence="5 7" id="KW-0175">Coiled coil</keyword>
<feature type="compositionally biased region" description="Polar residues" evidence="8">
    <location>
        <begin position="153"/>
        <end position="164"/>
    </location>
</feature>
<comment type="caution">
    <text evidence="10">The sequence shown here is derived from an EMBL/GenBank/DDBJ whole genome shotgun (WGS) entry which is preliminary data.</text>
</comment>
<gene>
    <name evidence="10" type="ORF">GDO54_005533</name>
</gene>
<feature type="region of interest" description="Disordered" evidence="8">
    <location>
        <begin position="136"/>
        <end position="182"/>
    </location>
</feature>
<evidence type="ECO:0000259" key="9">
    <source>
        <dbReference type="PROSITE" id="PS52027"/>
    </source>
</evidence>
<evidence type="ECO:0000256" key="1">
    <source>
        <dbReference type="ARBA" id="ARBA00010843"/>
    </source>
</evidence>
<comment type="similarity">
    <text evidence="1">Belongs to the ZC2HC1 family.</text>
</comment>
<feature type="region of interest" description="Disordered" evidence="8">
    <location>
        <begin position="240"/>
        <end position="265"/>
    </location>
</feature>
<feature type="compositionally biased region" description="Basic residues" evidence="8">
    <location>
        <begin position="468"/>
        <end position="478"/>
    </location>
</feature>
<feature type="coiled-coil region" evidence="7">
    <location>
        <begin position="190"/>
        <end position="225"/>
    </location>
</feature>
<evidence type="ECO:0000256" key="2">
    <source>
        <dbReference type="ARBA" id="ARBA00022723"/>
    </source>
</evidence>
<dbReference type="Gene3D" id="3.30.160.60">
    <property type="entry name" value="Classic Zinc Finger"/>
    <property type="match status" value="2"/>
</dbReference>
<feature type="compositionally biased region" description="Low complexity" evidence="8">
    <location>
        <begin position="79"/>
        <end position="88"/>
    </location>
</feature>
<feature type="region of interest" description="Disordered" evidence="8">
    <location>
        <begin position="74"/>
        <end position="96"/>
    </location>
</feature>
<feature type="region of interest" description="Disordered" evidence="8">
    <location>
        <begin position="455"/>
        <end position="478"/>
    </location>
</feature>
<feature type="compositionally biased region" description="Basic and acidic residues" evidence="8">
    <location>
        <begin position="455"/>
        <end position="467"/>
    </location>
</feature>
<evidence type="ECO:0000256" key="4">
    <source>
        <dbReference type="ARBA" id="ARBA00022833"/>
    </source>
</evidence>
<evidence type="ECO:0000256" key="5">
    <source>
        <dbReference type="ARBA" id="ARBA00023054"/>
    </source>
</evidence>
<dbReference type="GO" id="GO:0008270">
    <property type="term" value="F:zinc ion binding"/>
    <property type="evidence" value="ECO:0007669"/>
    <property type="project" value="UniProtKB-KW"/>
</dbReference>
<sequence length="478" mass="55267">MSCDLHIKRVSMAKLRMAPYTYPEGLSDSRLPTLQAPKMLSRLEMLKNDYQERSLRAKEEKMMTLLTQQQDRISQRVNGSSLHSGHPSSPHKPFQELQQHPYSGLWAPEERAWASNWTVTKRTAGIDRAHPLKPVYHHKSTTHGTDSHHPPSANITRYKTSGPVQEQVRSKSGPARTDSWQQLEKKQFSLEAEIRRKEALLREKLRKTEEELRRIQKEKEEAEIEDRQAPAIQDNRRVRAITTQRRTTKTYQYSKYNEEGESPDYPIGDRLYQDLEDKCQIQEPTSDTKTKQLSRQTPDNILINGSSHSSPHGDHTIKSFRSAHVEEDNGEDLAPCQLCGRNFMVQRLEKHMQVCQKMLNYKRKVFDSSKARAKGTDLEQYLHTKGRTKDPTTQIKGSSWRQKHESFIRTIRQARLVQNVVSKGGNPSDLPAPPPEENPDYVTCPHCTRRFAPRAAERHIPKCETIKSKPRPPPARRR</sequence>
<reference evidence="10" key="1">
    <citation type="thesis" date="2020" institute="ProQuest LLC" country="789 East Eisenhower Parkway, Ann Arbor, MI, USA">
        <title>Comparative Genomics and Chromosome Evolution.</title>
        <authorList>
            <person name="Mudd A.B."/>
        </authorList>
    </citation>
    <scope>NUCLEOTIDE SEQUENCE</scope>
    <source>
        <strain evidence="10">1538</strain>
        <tissue evidence="10">Blood</tissue>
    </source>
</reference>
<dbReference type="EMBL" id="DYDO01000013">
    <property type="protein sequence ID" value="DBA14588.1"/>
    <property type="molecule type" value="Genomic_DNA"/>
</dbReference>
<evidence type="ECO:0000256" key="8">
    <source>
        <dbReference type="SAM" id="MobiDB-lite"/>
    </source>
</evidence>
<feature type="domain" description="C2HC/C3H-type" evidence="9">
    <location>
        <begin position="332"/>
        <end position="361"/>
    </location>
</feature>
<keyword evidence="2" id="KW-0479">Metal-binding</keyword>
<feature type="domain" description="C2HC/C3H-type" evidence="9">
    <location>
        <begin position="440"/>
        <end position="469"/>
    </location>
</feature>
<dbReference type="AlphaFoldDB" id="A0AAV2ZX25"/>
<evidence type="ECO:0000313" key="10">
    <source>
        <dbReference type="EMBL" id="DBA14588.1"/>
    </source>
</evidence>
<dbReference type="PANTHER" id="PTHR14649">
    <property type="entry name" value="ZINC FINGER C2HC DOMAIN-CONTAINING PROTEIN 1C"/>
    <property type="match status" value="1"/>
</dbReference>